<dbReference type="RefSeq" id="WP_235224988.1">
    <property type="nucleotide sequence ID" value="NZ_JAKGAQ010000002.1"/>
</dbReference>
<sequence length="259" mass="27937">MFAQQKAASAARVEKTTFAGRDAWIKRPEAERSTFFSGLHRVLARVLPKVLRPTNAVGGMAALRGEAARLRDFHAAGLPVPEVLDETGDHIVLADCGVTLRSQLRAITDTAERARLIKAAQDVLVQVHHSGRAHGRPFVKDMTISADDGQIYLLDLEEDPCGHMAVADAQARDVWLFLMSCAEFYDNPGAGLRDQLAVFIADLPDVVGPRLVALGRGLRPFRRIIGVTGTASLSHDVAGAYWSARALEGLAHSNVADSA</sequence>
<evidence type="ECO:0000313" key="1">
    <source>
        <dbReference type="EMBL" id="MCF2870860.1"/>
    </source>
</evidence>
<protein>
    <recommendedName>
        <fullName evidence="3">Serine/threonine protein phosphatase</fullName>
    </recommendedName>
</protein>
<evidence type="ECO:0008006" key="3">
    <source>
        <dbReference type="Google" id="ProtNLM"/>
    </source>
</evidence>
<reference evidence="1 2" key="1">
    <citation type="submission" date="2022-01" db="EMBL/GenBank/DDBJ databases">
        <title>Octadecabacter sp. nov., isolated from a marine alga.</title>
        <authorList>
            <person name="Jin M.S."/>
            <person name="Kim H.M."/>
            <person name="Han D.M."/>
            <person name="Jung J.J."/>
            <person name="Jeon C.O."/>
        </authorList>
    </citation>
    <scope>NUCLEOTIDE SEQUENCE [LARGE SCALE GENOMIC DNA]</scope>
    <source>
        <strain evidence="1 2">G9-8</strain>
    </source>
</reference>
<name>A0ABS9CUD0_9RHOB</name>
<evidence type="ECO:0000313" key="2">
    <source>
        <dbReference type="Proteomes" id="UP001200557"/>
    </source>
</evidence>
<dbReference type="Proteomes" id="UP001200557">
    <property type="component" value="Unassembled WGS sequence"/>
</dbReference>
<dbReference type="EMBL" id="JAKGAQ010000002">
    <property type="protein sequence ID" value="MCF2870860.1"/>
    <property type="molecule type" value="Genomic_DNA"/>
</dbReference>
<gene>
    <name evidence="1" type="ORF">L0664_07255</name>
</gene>
<keyword evidence="2" id="KW-1185">Reference proteome</keyword>
<organism evidence="1 2">
    <name type="scientific">Octadecabacter dasysiphoniae</name>
    <dbReference type="NCBI Taxonomy" id="2909341"/>
    <lineage>
        <taxon>Bacteria</taxon>
        <taxon>Pseudomonadati</taxon>
        <taxon>Pseudomonadota</taxon>
        <taxon>Alphaproteobacteria</taxon>
        <taxon>Rhodobacterales</taxon>
        <taxon>Roseobacteraceae</taxon>
        <taxon>Octadecabacter</taxon>
    </lineage>
</organism>
<accession>A0ABS9CUD0</accession>
<comment type="caution">
    <text evidence="1">The sequence shown here is derived from an EMBL/GenBank/DDBJ whole genome shotgun (WGS) entry which is preliminary data.</text>
</comment>
<proteinExistence type="predicted"/>